<feature type="binding site" evidence="7">
    <location>
        <position position="290"/>
    </location>
    <ligand>
        <name>Ca(2+)</name>
        <dbReference type="ChEBI" id="CHEBI:29108"/>
    </ligand>
</feature>
<evidence type="ECO:0000256" key="5">
    <source>
        <dbReference type="PIRSR" id="PIRSR617512-1"/>
    </source>
</evidence>
<dbReference type="InterPro" id="IPR011047">
    <property type="entry name" value="Quinoprotein_ADH-like_sf"/>
</dbReference>
<feature type="binding site" evidence="6">
    <location>
        <position position="270"/>
    </location>
    <ligand>
        <name>pyrroloquinoline quinone</name>
        <dbReference type="ChEBI" id="CHEBI:58442"/>
    </ligand>
</feature>
<dbReference type="GO" id="GO:0005509">
    <property type="term" value="F:calcium ion binding"/>
    <property type="evidence" value="ECO:0007669"/>
    <property type="project" value="InterPro"/>
</dbReference>
<keyword evidence="8" id="KW-1015">Disulfide bond</keyword>
<evidence type="ECO:0000256" key="8">
    <source>
        <dbReference type="PIRSR" id="PIRSR617512-4"/>
    </source>
</evidence>
<feature type="disulfide bond" evidence="8">
    <location>
        <begin position="138"/>
        <end position="139"/>
    </location>
</feature>
<evidence type="ECO:0000256" key="2">
    <source>
        <dbReference type="ARBA" id="ARBA00022723"/>
    </source>
</evidence>
<dbReference type="GO" id="GO:0016020">
    <property type="term" value="C:membrane"/>
    <property type="evidence" value="ECO:0007669"/>
    <property type="project" value="InterPro"/>
</dbReference>
<keyword evidence="2 7" id="KW-0479">Metal-binding</keyword>
<feature type="chain" id="PRO_5030788863" evidence="9">
    <location>
        <begin position="30"/>
        <end position="626"/>
    </location>
</feature>
<feature type="active site" description="Proton acceptor" evidence="5">
    <location>
        <position position="332"/>
    </location>
</feature>
<evidence type="ECO:0000313" key="11">
    <source>
        <dbReference type="EMBL" id="NOJ38416.1"/>
    </source>
</evidence>
<dbReference type="Proteomes" id="UP000544122">
    <property type="component" value="Unassembled WGS sequence"/>
</dbReference>
<dbReference type="SMART" id="SM00564">
    <property type="entry name" value="PQQ"/>
    <property type="match status" value="5"/>
</dbReference>
<evidence type="ECO:0000256" key="3">
    <source>
        <dbReference type="ARBA" id="ARBA00022891"/>
    </source>
</evidence>
<feature type="domain" description="Pyrrolo-quinoline quinone repeat" evidence="10">
    <location>
        <begin position="46"/>
        <end position="374"/>
    </location>
</feature>
<keyword evidence="7" id="KW-0106">Calcium</keyword>
<reference evidence="11 12" key="1">
    <citation type="submission" date="2020-03" db="EMBL/GenBank/DDBJ databases">
        <title>Bradyrhizobium diversity isolated from nodules of Indigofera sp.</title>
        <authorList>
            <person name="Klepa M."/>
            <person name="Helene L."/>
            <person name="Hungria M."/>
        </authorList>
    </citation>
    <scope>NUCLEOTIDE SEQUENCE [LARGE SCALE GENOMIC DNA]</scope>
    <source>
        <strain evidence="11 12">WSM 1791</strain>
    </source>
</reference>
<feature type="signal peptide" evidence="9">
    <location>
        <begin position="1"/>
        <end position="29"/>
    </location>
</feature>
<proteinExistence type="inferred from homology"/>
<accession>A0A7Y4LTU9</accession>
<comment type="cofactor">
    <cofactor evidence="7">
        <name>Ca(2+)</name>
        <dbReference type="ChEBI" id="CHEBI:29108"/>
    </cofactor>
    <text evidence="7">Binds 1 Ca(2+) ion per subunit.</text>
</comment>
<comment type="similarity">
    <text evidence="1">Belongs to the bacterial PQQ dehydrogenase family.</text>
</comment>
<dbReference type="SUPFAM" id="SSF50998">
    <property type="entry name" value="Quinoprotein alcohol dehydrogenase-like"/>
    <property type="match status" value="1"/>
</dbReference>
<dbReference type="AlphaFoldDB" id="A0A7Y4LTU9"/>
<feature type="binding site" evidence="7">
    <location>
        <position position="332"/>
    </location>
    <ligand>
        <name>Ca(2+)</name>
        <dbReference type="ChEBI" id="CHEBI:29108"/>
    </ligand>
</feature>
<feature type="domain" description="Pyrrolo-quinoline quinone repeat" evidence="10">
    <location>
        <begin position="488"/>
        <end position="553"/>
    </location>
</feature>
<evidence type="ECO:0000256" key="9">
    <source>
        <dbReference type="SAM" id="SignalP"/>
    </source>
</evidence>
<evidence type="ECO:0000313" key="12">
    <source>
        <dbReference type="Proteomes" id="UP000544122"/>
    </source>
</evidence>
<feature type="binding site" evidence="6">
    <location>
        <position position="87"/>
    </location>
    <ligand>
        <name>pyrroloquinoline quinone</name>
        <dbReference type="ChEBI" id="CHEBI:58442"/>
    </ligand>
</feature>
<evidence type="ECO:0000256" key="6">
    <source>
        <dbReference type="PIRSR" id="PIRSR617512-2"/>
    </source>
</evidence>
<dbReference type="RefSeq" id="WP_171577706.1">
    <property type="nucleotide sequence ID" value="NZ_JAAVLX010000001.1"/>
</dbReference>
<keyword evidence="12" id="KW-1185">Reference proteome</keyword>
<comment type="cofactor">
    <cofactor evidence="6">
        <name>pyrroloquinoline quinone</name>
        <dbReference type="ChEBI" id="CHEBI:58442"/>
    </cofactor>
    <text evidence="6">Binds 1 PQQ group per subunit.</text>
</comment>
<dbReference type="InterPro" id="IPR017512">
    <property type="entry name" value="PQQ_MeOH/EtOH_DH"/>
</dbReference>
<evidence type="ECO:0000256" key="4">
    <source>
        <dbReference type="ARBA" id="ARBA00023002"/>
    </source>
</evidence>
<feature type="binding site" evidence="7">
    <location>
        <position position="206"/>
    </location>
    <ligand>
        <name>Ca(2+)</name>
        <dbReference type="ChEBI" id="CHEBI:29108"/>
    </ligand>
</feature>
<gene>
    <name evidence="11" type="ORF">HCN58_02090</name>
</gene>
<sequence length="626" mass="68031">MILTCLRKIASAAGWIAIGAVWFPTLAFAQTPSGDLAARMKDPNQWPMAARDYANTRYSELDQINTSNASQLQLAWTFSVGADRGQEAAPIIVDGMMYVVGPYDGPYPNRVFALDATTGELRWSYAPRPEPAAKGVACCDVVNRGLAFDQGKIFLNTLDNHTVAIDAKSGKELWHTKLGEINRGETITMAPVVVRGKVLVGNSGGEMGVRGWITALDADTGAIKWRAYSTGPDSDVLISDDFKPFYDNLKGKDLGVTSWPADRWQVGGGTVWGWISYDPELNLIYYGTANPSPWNANQRSGDNLWSTAIFARDPDTGRAKWAYQINPHDLFDHDEINENVLVDLEINGAMRKVLIHPGRNGYMYVIDRATGEVLSADAYDHVNSYKGVDRKTGKIIPNDDKTPLLGQTINDICPAAPGAKDWQPSAWSPRTKLLYVPHQHLCMNFKATEVGYIAGTPFVGASVDMYAGPGGYRGEFMAWDPVAKKKVWEIHENLPVWTGALVTAGDVTFYGTMDRLFKAVDARNGNVLWQFRAGSGFIGQPVTYRGSDGQQYVAILSGVGGWPGVVANAEVDPRVRNGALGFAGATQDLPFYTAGGSELLVFKLGPGAAANAARPAPQDNSNAQPR</sequence>
<dbReference type="Gene3D" id="2.140.10.10">
    <property type="entry name" value="Quinoprotein alcohol dehydrogenase-like superfamily"/>
    <property type="match status" value="1"/>
</dbReference>
<name>A0A7Y4LTU9_9BRAD</name>
<keyword evidence="3 6" id="KW-0634">PQQ</keyword>
<dbReference type="InterPro" id="IPR002372">
    <property type="entry name" value="PQQ_rpt_dom"/>
</dbReference>
<dbReference type="PANTHER" id="PTHR32303">
    <property type="entry name" value="QUINOPROTEIN ALCOHOL DEHYDROGENASE (CYTOCHROME C)"/>
    <property type="match status" value="1"/>
</dbReference>
<evidence type="ECO:0000256" key="7">
    <source>
        <dbReference type="PIRSR" id="PIRSR617512-3"/>
    </source>
</evidence>
<dbReference type="NCBIfam" id="TIGR03075">
    <property type="entry name" value="PQQ_enz_alc_DH"/>
    <property type="match status" value="1"/>
</dbReference>
<dbReference type="EMBL" id="JAAVLX010000001">
    <property type="protein sequence ID" value="NOJ38416.1"/>
    <property type="molecule type" value="Genomic_DNA"/>
</dbReference>
<dbReference type="GO" id="GO:0016614">
    <property type="term" value="F:oxidoreductase activity, acting on CH-OH group of donors"/>
    <property type="evidence" value="ECO:0007669"/>
    <property type="project" value="InterPro"/>
</dbReference>
<evidence type="ECO:0000259" key="10">
    <source>
        <dbReference type="Pfam" id="PF01011"/>
    </source>
</evidence>
<evidence type="ECO:0000256" key="1">
    <source>
        <dbReference type="ARBA" id="ARBA00008156"/>
    </source>
</evidence>
<feature type="binding site" evidence="6">
    <location>
        <position position="144"/>
    </location>
    <ligand>
        <name>pyrroloquinoline quinone</name>
        <dbReference type="ChEBI" id="CHEBI:58442"/>
    </ligand>
</feature>
<comment type="caution">
    <text evidence="11">The sequence shown here is derived from an EMBL/GenBank/DDBJ whole genome shotgun (WGS) entry which is preliminary data.</text>
</comment>
<dbReference type="InterPro" id="IPR018391">
    <property type="entry name" value="PQQ_b-propeller_rpt"/>
</dbReference>
<dbReference type="PANTHER" id="PTHR32303:SF4">
    <property type="entry name" value="QUINOPROTEIN GLUCOSE DEHYDROGENASE"/>
    <property type="match status" value="1"/>
</dbReference>
<keyword evidence="4" id="KW-0560">Oxidoreductase</keyword>
<keyword evidence="9" id="KW-0732">Signal</keyword>
<dbReference type="CDD" id="cd10278">
    <property type="entry name" value="PQQ_MDH"/>
    <property type="match status" value="1"/>
</dbReference>
<dbReference type="Pfam" id="PF01011">
    <property type="entry name" value="PQQ"/>
    <property type="match status" value="2"/>
</dbReference>
<organism evidence="11 12">
    <name type="scientific">Bradyrhizobium australiense</name>
    <dbReference type="NCBI Taxonomy" id="2721161"/>
    <lineage>
        <taxon>Bacteria</taxon>
        <taxon>Pseudomonadati</taxon>
        <taxon>Pseudomonadota</taxon>
        <taxon>Alphaproteobacteria</taxon>
        <taxon>Hyphomicrobiales</taxon>
        <taxon>Nitrobacteraceae</taxon>
        <taxon>Bradyrhizobium</taxon>
    </lineage>
</organism>
<feature type="binding site" evidence="6">
    <location>
        <position position="188"/>
    </location>
    <ligand>
        <name>pyrroloquinoline quinone</name>
        <dbReference type="ChEBI" id="CHEBI:58442"/>
    </ligand>
</feature>
<protein>
    <submittedName>
        <fullName evidence="11">Methanol/ethanol family PQQ-dependent dehydrogenase</fullName>
    </submittedName>
</protein>